<evidence type="ECO:0000256" key="6">
    <source>
        <dbReference type="SAM" id="MobiDB-lite"/>
    </source>
</evidence>
<evidence type="ECO:0000313" key="9">
    <source>
        <dbReference type="Proteomes" id="UP000256334"/>
    </source>
</evidence>
<gene>
    <name evidence="8" type="ORF">C8D72_3465</name>
</gene>
<dbReference type="Gene3D" id="1.10.10.60">
    <property type="entry name" value="Homeodomain-like"/>
    <property type="match status" value="1"/>
</dbReference>
<keyword evidence="2" id="KW-0229">DNA integration</keyword>
<organism evidence="8 9">
    <name type="scientific">Kushneria indalinina DSM 14324</name>
    <dbReference type="NCBI Taxonomy" id="1122140"/>
    <lineage>
        <taxon>Bacteria</taxon>
        <taxon>Pseudomonadati</taxon>
        <taxon>Pseudomonadota</taxon>
        <taxon>Gammaproteobacteria</taxon>
        <taxon>Oceanospirillales</taxon>
        <taxon>Halomonadaceae</taxon>
        <taxon>Kushneria</taxon>
    </lineage>
</organism>
<sequence length="200" mass="22521">MRIGYARVSREDQRIERQIDALEKAGCERIFQERISGARKDRPELEKLLMTIRPDDTVVVLSLDRLGRSLIHLVELVNQLQGEGVQIESIQDNIDQHTATGRLHINFLAVMADWQRAWISEKTREGLESARARGRVGGRPKGLSKDDIHSMGILLSDPSMKVSDVAKRFGISRTTLYRYFPGGVKPKSPNETQSKGEGEA</sequence>
<evidence type="ECO:0000256" key="3">
    <source>
        <dbReference type="ARBA" id="ARBA00023100"/>
    </source>
</evidence>
<dbReference type="FunFam" id="3.40.50.1390:FF:000001">
    <property type="entry name" value="DNA recombinase"/>
    <property type="match status" value="1"/>
</dbReference>
<keyword evidence="4" id="KW-0238">DNA-binding</keyword>
<evidence type="ECO:0000259" key="7">
    <source>
        <dbReference type="PROSITE" id="PS51736"/>
    </source>
</evidence>
<dbReference type="AlphaFoldDB" id="A0A3D9DSD0"/>
<dbReference type="PANTHER" id="PTHR30461">
    <property type="entry name" value="DNA-INVERTASE FROM LAMBDOID PROPHAGE"/>
    <property type="match status" value="1"/>
</dbReference>
<dbReference type="Gene3D" id="3.40.50.1390">
    <property type="entry name" value="Resolvase, N-terminal catalytic domain"/>
    <property type="match status" value="1"/>
</dbReference>
<evidence type="ECO:0000256" key="2">
    <source>
        <dbReference type="ARBA" id="ARBA00022908"/>
    </source>
</evidence>
<dbReference type="Proteomes" id="UP000256334">
    <property type="component" value="Unassembled WGS sequence"/>
</dbReference>
<dbReference type="InterPro" id="IPR006120">
    <property type="entry name" value="Resolvase_HTH_dom"/>
</dbReference>
<dbReference type="SUPFAM" id="SSF53041">
    <property type="entry name" value="Resolvase-like"/>
    <property type="match status" value="1"/>
</dbReference>
<feature type="region of interest" description="Disordered" evidence="6">
    <location>
        <begin position="181"/>
        <end position="200"/>
    </location>
</feature>
<dbReference type="Pfam" id="PF02796">
    <property type="entry name" value="HTH_7"/>
    <property type="match status" value="1"/>
</dbReference>
<dbReference type="InterPro" id="IPR036162">
    <property type="entry name" value="Resolvase-like_N_sf"/>
</dbReference>
<proteinExistence type="inferred from homology"/>
<dbReference type="EMBL" id="QRDJ01000013">
    <property type="protein sequence ID" value="REC93309.1"/>
    <property type="molecule type" value="Genomic_DNA"/>
</dbReference>
<keyword evidence="9" id="KW-1185">Reference proteome</keyword>
<dbReference type="PANTHER" id="PTHR30461:SF2">
    <property type="entry name" value="SERINE RECOMBINASE PINE-RELATED"/>
    <property type="match status" value="1"/>
</dbReference>
<feature type="domain" description="Resolvase/invertase-type recombinase catalytic" evidence="7">
    <location>
        <begin position="1"/>
        <end position="134"/>
    </location>
</feature>
<dbReference type="CDD" id="cd03768">
    <property type="entry name" value="SR_ResInv"/>
    <property type="match status" value="1"/>
</dbReference>
<dbReference type="InterPro" id="IPR006119">
    <property type="entry name" value="Resolv_N"/>
</dbReference>
<accession>A0A3D9DSD0</accession>
<dbReference type="SUPFAM" id="SSF46689">
    <property type="entry name" value="Homeodomain-like"/>
    <property type="match status" value="1"/>
</dbReference>
<dbReference type="SMART" id="SM00857">
    <property type="entry name" value="Resolvase"/>
    <property type="match status" value="1"/>
</dbReference>
<dbReference type="InterPro" id="IPR009057">
    <property type="entry name" value="Homeodomain-like_sf"/>
</dbReference>
<dbReference type="GO" id="GO:0015074">
    <property type="term" value="P:DNA integration"/>
    <property type="evidence" value="ECO:0007669"/>
    <property type="project" value="UniProtKB-KW"/>
</dbReference>
<keyword evidence="5" id="KW-0233">DNA recombination</keyword>
<evidence type="ECO:0000256" key="5">
    <source>
        <dbReference type="ARBA" id="ARBA00023172"/>
    </source>
</evidence>
<comment type="caution">
    <text evidence="8">The sequence shown here is derived from an EMBL/GenBank/DDBJ whole genome shotgun (WGS) entry which is preliminary data.</text>
</comment>
<dbReference type="Pfam" id="PF00239">
    <property type="entry name" value="Resolvase"/>
    <property type="match status" value="1"/>
</dbReference>
<keyword evidence="3" id="KW-0230">DNA invertase</keyword>
<reference evidence="8 9" key="1">
    <citation type="submission" date="2018-07" db="EMBL/GenBank/DDBJ databases">
        <title>Genomic Encyclopedia of Type Strains, Phase IV (KMG-IV): sequencing the most valuable type-strain genomes for metagenomic binning, comparative biology and taxonomic classification.</title>
        <authorList>
            <person name="Goeker M."/>
        </authorList>
    </citation>
    <scope>NUCLEOTIDE SEQUENCE [LARGE SCALE GENOMIC DNA]</scope>
    <source>
        <strain evidence="8 9">DSM 14324</strain>
    </source>
</reference>
<evidence type="ECO:0000256" key="4">
    <source>
        <dbReference type="ARBA" id="ARBA00023125"/>
    </source>
</evidence>
<dbReference type="GO" id="GO:0003677">
    <property type="term" value="F:DNA binding"/>
    <property type="evidence" value="ECO:0007669"/>
    <property type="project" value="UniProtKB-KW"/>
</dbReference>
<dbReference type="OrthoDB" id="9786476at2"/>
<evidence type="ECO:0000313" key="8">
    <source>
        <dbReference type="EMBL" id="REC93309.1"/>
    </source>
</evidence>
<dbReference type="CDD" id="cd00569">
    <property type="entry name" value="HTH_Hin_like"/>
    <property type="match status" value="1"/>
</dbReference>
<name>A0A3D9DSD0_9GAMM</name>
<comment type="similarity">
    <text evidence="1">Belongs to the site-specific recombinase resolvase family.</text>
</comment>
<protein>
    <submittedName>
        <fullName evidence="8">DNA invertase Pin-like site-specific DNA recombinase</fullName>
    </submittedName>
</protein>
<evidence type="ECO:0000256" key="1">
    <source>
        <dbReference type="ARBA" id="ARBA00009913"/>
    </source>
</evidence>
<dbReference type="GO" id="GO:0000150">
    <property type="term" value="F:DNA strand exchange activity"/>
    <property type="evidence" value="ECO:0007669"/>
    <property type="project" value="UniProtKB-KW"/>
</dbReference>
<dbReference type="PROSITE" id="PS51736">
    <property type="entry name" value="RECOMBINASES_3"/>
    <property type="match status" value="1"/>
</dbReference>
<dbReference type="InterPro" id="IPR050639">
    <property type="entry name" value="SSR_resolvase"/>
</dbReference>
<dbReference type="RefSeq" id="WP_115855673.1">
    <property type="nucleotide sequence ID" value="NZ_QRDJ01000013.1"/>
</dbReference>